<keyword evidence="1" id="KW-0238">DNA-binding</keyword>
<evidence type="ECO:0000313" key="2">
    <source>
        <dbReference type="Proteomes" id="UP000237271"/>
    </source>
</evidence>
<accession>A0A2P4Y6K4</accession>
<reference evidence="1 2" key="1">
    <citation type="journal article" date="2017" name="Genome Biol. Evol.">
        <title>Phytophthora megakarya and P. palmivora, closely related causal agents of cacao black pod rot, underwent increases in genome sizes and gene numbers by different mechanisms.</title>
        <authorList>
            <person name="Ali S.S."/>
            <person name="Shao J."/>
            <person name="Lary D.J."/>
            <person name="Kronmiller B."/>
            <person name="Shen D."/>
            <person name="Strem M.D."/>
            <person name="Amoako-Attah I."/>
            <person name="Akrofi A.Y."/>
            <person name="Begoude B.A."/>
            <person name="Ten Hoopen G.M."/>
            <person name="Coulibaly K."/>
            <person name="Kebe B.I."/>
            <person name="Melnick R.L."/>
            <person name="Guiltinan M.J."/>
            <person name="Tyler B.M."/>
            <person name="Meinhardt L.W."/>
            <person name="Bailey B.A."/>
        </authorList>
    </citation>
    <scope>NUCLEOTIDE SEQUENCE [LARGE SCALE GENOMIC DNA]</scope>
    <source>
        <strain evidence="2">sbr112.9</strain>
    </source>
</reference>
<dbReference type="GO" id="GO:0003677">
    <property type="term" value="F:DNA binding"/>
    <property type="evidence" value="ECO:0007669"/>
    <property type="project" value="UniProtKB-KW"/>
</dbReference>
<protein>
    <submittedName>
        <fullName evidence="1">Zn(2)-C6 fungal-type DNA-binding domain</fullName>
    </submittedName>
</protein>
<name>A0A2P4Y6K4_9STRA</name>
<proteinExistence type="predicted"/>
<dbReference type="EMBL" id="NCKW01005187">
    <property type="protein sequence ID" value="POM73319.1"/>
    <property type="molecule type" value="Genomic_DNA"/>
</dbReference>
<evidence type="ECO:0000313" key="1">
    <source>
        <dbReference type="EMBL" id="POM73319.1"/>
    </source>
</evidence>
<organism evidence="1 2">
    <name type="scientific">Phytophthora palmivora</name>
    <dbReference type="NCBI Taxonomy" id="4796"/>
    <lineage>
        <taxon>Eukaryota</taxon>
        <taxon>Sar</taxon>
        <taxon>Stramenopiles</taxon>
        <taxon>Oomycota</taxon>
        <taxon>Peronosporomycetes</taxon>
        <taxon>Peronosporales</taxon>
        <taxon>Peronosporaceae</taxon>
        <taxon>Phytophthora</taxon>
    </lineage>
</organism>
<sequence>MKSTQQDRGQEKSAYIPHRRMEGVTAVELACSGVRLVYGLPNGRGRSASPRRRCAVAATYGSLTTSFEMSPNIGQTLATLLRGT</sequence>
<gene>
    <name evidence="1" type="ORF">PHPALM_9842</name>
</gene>
<dbReference type="Proteomes" id="UP000237271">
    <property type="component" value="Unassembled WGS sequence"/>
</dbReference>
<keyword evidence="2" id="KW-1185">Reference proteome</keyword>
<comment type="caution">
    <text evidence="1">The sequence shown here is derived from an EMBL/GenBank/DDBJ whole genome shotgun (WGS) entry which is preliminary data.</text>
</comment>
<dbReference type="AlphaFoldDB" id="A0A2P4Y6K4"/>